<accession>A0A418NDN9</accession>
<evidence type="ECO:0000256" key="1">
    <source>
        <dbReference type="ARBA" id="ARBA00022723"/>
    </source>
</evidence>
<keyword evidence="2" id="KW-0863">Zinc-finger</keyword>
<evidence type="ECO:0000256" key="2">
    <source>
        <dbReference type="ARBA" id="ARBA00022771"/>
    </source>
</evidence>
<gene>
    <name evidence="5" type="ORF">D2V04_15355</name>
</gene>
<dbReference type="Proteomes" id="UP000285092">
    <property type="component" value="Unassembled WGS sequence"/>
</dbReference>
<sequence>MIDLEAIKQSHALPEVVGAVVKLQRAGREWKACCPLHNDRSPSFTIFDDGKRFQCFGCGASGDVLDFIGALHGVGLREAAEMLTGEELPKVQVAPLPPADDASDRVEEARSIWRAAGPVEGTPAESYLRWRGISIPAPLSVRYSVLPYGKRGRALPCLVCCVSSPEGPLQGKPKLNCRAVGRLCGRGLYEILGLVHDRVLVALGLGVEVHPDNIKRVGCCDYALPCCLQCGVGPALRLEGNRTMGQGERKCCPHCCGSGEQVAAVDGLTHAHALPAARSAAMARQTLGEGKAINCAGSISTKRAAFIAASASKMAWCPPERLTCRRDRRCSHLGLSHPLRTGSSHRAPACPRGCRLWRDRGLHGD</sequence>
<dbReference type="Gene3D" id="3.90.580.10">
    <property type="entry name" value="Zinc finger, CHC2-type domain"/>
    <property type="match status" value="1"/>
</dbReference>
<organism evidence="5 6">
    <name type="scientific">Pelagerythrobacter aerophilus</name>
    <dbReference type="NCBI Taxonomy" id="2306995"/>
    <lineage>
        <taxon>Bacteria</taxon>
        <taxon>Pseudomonadati</taxon>
        <taxon>Pseudomonadota</taxon>
        <taxon>Alphaproteobacteria</taxon>
        <taxon>Sphingomonadales</taxon>
        <taxon>Erythrobacteraceae</taxon>
        <taxon>Pelagerythrobacter</taxon>
    </lineage>
</organism>
<dbReference type="Pfam" id="PF23639">
    <property type="entry name" value="DUF7146"/>
    <property type="match status" value="1"/>
</dbReference>
<dbReference type="OrthoDB" id="7465087at2"/>
<keyword evidence="6" id="KW-1185">Reference proteome</keyword>
<reference evidence="5 6" key="1">
    <citation type="submission" date="2018-08" db="EMBL/GenBank/DDBJ databases">
        <title>Altererythrobacter sp.Ery1 and Ery12, the genome sequencing of novel strains in genus Alterythrobacter.</title>
        <authorList>
            <person name="Cheng H."/>
            <person name="Wu Y.-H."/>
            <person name="Fang C."/>
            <person name="Xu X.-W."/>
        </authorList>
    </citation>
    <scope>NUCLEOTIDE SEQUENCE [LARGE SCALE GENOMIC DNA]</scope>
    <source>
        <strain evidence="5 6">Ery1</strain>
    </source>
</reference>
<dbReference type="PANTHER" id="PTHR30313">
    <property type="entry name" value="DNA PRIMASE"/>
    <property type="match status" value="1"/>
</dbReference>
<keyword evidence="1" id="KW-0479">Metal-binding</keyword>
<dbReference type="GO" id="GO:0006269">
    <property type="term" value="P:DNA replication, synthesis of primer"/>
    <property type="evidence" value="ECO:0007669"/>
    <property type="project" value="TreeGrafter"/>
</dbReference>
<dbReference type="PANTHER" id="PTHR30313:SF2">
    <property type="entry name" value="DNA PRIMASE"/>
    <property type="match status" value="1"/>
</dbReference>
<dbReference type="GO" id="GO:0003899">
    <property type="term" value="F:DNA-directed RNA polymerase activity"/>
    <property type="evidence" value="ECO:0007669"/>
    <property type="project" value="InterPro"/>
</dbReference>
<evidence type="ECO:0000259" key="4">
    <source>
        <dbReference type="SMART" id="SM00400"/>
    </source>
</evidence>
<name>A0A418NDN9_9SPHN</name>
<feature type="domain" description="Zinc finger CHC2-type" evidence="4">
    <location>
        <begin position="30"/>
        <end position="84"/>
    </location>
</feature>
<dbReference type="SMART" id="SM00400">
    <property type="entry name" value="ZnF_CHCC"/>
    <property type="match status" value="1"/>
</dbReference>
<dbReference type="InterPro" id="IPR050219">
    <property type="entry name" value="DnaG_primase"/>
</dbReference>
<dbReference type="AlphaFoldDB" id="A0A418NDN9"/>
<dbReference type="EMBL" id="QXFK01000019">
    <property type="protein sequence ID" value="RIV75663.1"/>
    <property type="molecule type" value="Genomic_DNA"/>
</dbReference>
<dbReference type="InterPro" id="IPR002694">
    <property type="entry name" value="Znf_CHC2"/>
</dbReference>
<dbReference type="SUPFAM" id="SSF57783">
    <property type="entry name" value="Zinc beta-ribbon"/>
    <property type="match status" value="1"/>
</dbReference>
<dbReference type="InterPro" id="IPR036977">
    <property type="entry name" value="DNA_primase_Znf_CHC2"/>
</dbReference>
<evidence type="ECO:0000313" key="5">
    <source>
        <dbReference type="EMBL" id="RIV75663.1"/>
    </source>
</evidence>
<protein>
    <recommendedName>
        <fullName evidence="4">Zinc finger CHC2-type domain-containing protein</fullName>
    </recommendedName>
</protein>
<comment type="caution">
    <text evidence="5">The sequence shown here is derived from an EMBL/GenBank/DDBJ whole genome shotgun (WGS) entry which is preliminary data.</text>
</comment>
<dbReference type="GO" id="GO:0008270">
    <property type="term" value="F:zinc ion binding"/>
    <property type="evidence" value="ECO:0007669"/>
    <property type="project" value="UniProtKB-KW"/>
</dbReference>
<dbReference type="InterPro" id="IPR055570">
    <property type="entry name" value="DUF7146"/>
</dbReference>
<dbReference type="GO" id="GO:0005737">
    <property type="term" value="C:cytoplasm"/>
    <property type="evidence" value="ECO:0007669"/>
    <property type="project" value="TreeGrafter"/>
</dbReference>
<proteinExistence type="predicted"/>
<evidence type="ECO:0000313" key="6">
    <source>
        <dbReference type="Proteomes" id="UP000285092"/>
    </source>
</evidence>
<keyword evidence="3" id="KW-0862">Zinc</keyword>
<dbReference type="Pfam" id="PF01807">
    <property type="entry name" value="Zn_ribbon_DnaG"/>
    <property type="match status" value="1"/>
</dbReference>
<evidence type="ECO:0000256" key="3">
    <source>
        <dbReference type="ARBA" id="ARBA00022833"/>
    </source>
</evidence>
<dbReference type="GO" id="GO:0003677">
    <property type="term" value="F:DNA binding"/>
    <property type="evidence" value="ECO:0007669"/>
    <property type="project" value="InterPro"/>
</dbReference>